<evidence type="ECO:0000313" key="13">
    <source>
        <dbReference type="EMBL" id="CAG8610061.1"/>
    </source>
</evidence>
<dbReference type="AlphaFoldDB" id="A0A9N9CNE3"/>
<comment type="catalytic activity">
    <reaction evidence="11">
        <text>a uridine in tRNA + S-adenosyl-L-methionine = a 3-[(3S)-3-amino-3-carboxypropyl]uridine in tRNA + S-methyl-5'-thioadenosine + H(+)</text>
        <dbReference type="Rhea" id="RHEA:62432"/>
        <dbReference type="Rhea" id="RHEA-COMP:13339"/>
        <dbReference type="Rhea" id="RHEA-COMP:16092"/>
        <dbReference type="ChEBI" id="CHEBI:15378"/>
        <dbReference type="ChEBI" id="CHEBI:17509"/>
        <dbReference type="ChEBI" id="CHEBI:59789"/>
        <dbReference type="ChEBI" id="CHEBI:65315"/>
        <dbReference type="ChEBI" id="CHEBI:82930"/>
        <dbReference type="EC" id="2.5.1.25"/>
    </reaction>
</comment>
<comment type="function">
    <text evidence="7">Catalyzes the formation of 3-(3-amino-3-carboxypropyl)uridine (acp3U) at position 20 in the D-loop of several cytoplasmic tRNAs (acp3U(20)).</text>
</comment>
<dbReference type="Pfam" id="PF03942">
    <property type="entry name" value="DTW"/>
    <property type="match status" value="1"/>
</dbReference>
<evidence type="ECO:0000256" key="6">
    <source>
        <dbReference type="ARBA" id="ARBA00023242"/>
    </source>
</evidence>
<keyword evidence="5" id="KW-0819">tRNA processing</keyword>
<dbReference type="EC" id="2.5.1.25" evidence="2"/>
<evidence type="ECO:0000256" key="11">
    <source>
        <dbReference type="ARBA" id="ARBA00048718"/>
    </source>
</evidence>
<dbReference type="GO" id="GO:0005634">
    <property type="term" value="C:nucleus"/>
    <property type="evidence" value="ECO:0007669"/>
    <property type="project" value="UniProtKB-SubCell"/>
</dbReference>
<evidence type="ECO:0000256" key="9">
    <source>
        <dbReference type="ARBA" id="ARBA00039242"/>
    </source>
</evidence>
<evidence type="ECO:0000256" key="1">
    <source>
        <dbReference type="ARBA" id="ARBA00004123"/>
    </source>
</evidence>
<dbReference type="PANTHER" id="PTHR15627:SF8">
    <property type="entry name" value="TRNA-URIDINE AMINOCARBOXYPROPYLTRANSFERASE 1"/>
    <property type="match status" value="1"/>
</dbReference>
<accession>A0A9N9CNE3</accession>
<dbReference type="InterPro" id="IPR051521">
    <property type="entry name" value="tRNA_Mod/Golgi_Maint"/>
</dbReference>
<dbReference type="PANTHER" id="PTHR15627">
    <property type="entry name" value="NATURAL KILLER CELL-SPECIFIC ANTIGEN KLIP1"/>
    <property type="match status" value="1"/>
</dbReference>
<dbReference type="Proteomes" id="UP000789831">
    <property type="component" value="Unassembled WGS sequence"/>
</dbReference>
<dbReference type="GO" id="GO:0008033">
    <property type="term" value="P:tRNA processing"/>
    <property type="evidence" value="ECO:0007669"/>
    <property type="project" value="UniProtKB-KW"/>
</dbReference>
<keyword evidence="6" id="KW-0539">Nucleus</keyword>
<evidence type="ECO:0000256" key="4">
    <source>
        <dbReference type="ARBA" id="ARBA00022691"/>
    </source>
</evidence>
<evidence type="ECO:0000256" key="5">
    <source>
        <dbReference type="ARBA" id="ARBA00022694"/>
    </source>
</evidence>
<dbReference type="InterPro" id="IPR005636">
    <property type="entry name" value="DTW"/>
</dbReference>
<keyword evidence="4" id="KW-0949">S-adenosyl-L-methionine</keyword>
<evidence type="ECO:0000256" key="8">
    <source>
        <dbReference type="ARBA" id="ARBA00038290"/>
    </source>
</evidence>
<dbReference type="EMBL" id="CAJVPL010002433">
    <property type="protein sequence ID" value="CAG8610061.1"/>
    <property type="molecule type" value="Genomic_DNA"/>
</dbReference>
<comment type="caution">
    <text evidence="13">The sequence shown here is derived from an EMBL/GenBank/DDBJ whole genome shotgun (WGS) entry which is preliminary data.</text>
</comment>
<keyword evidence="14" id="KW-1185">Reference proteome</keyword>
<evidence type="ECO:0000256" key="2">
    <source>
        <dbReference type="ARBA" id="ARBA00012386"/>
    </source>
</evidence>
<evidence type="ECO:0000256" key="3">
    <source>
        <dbReference type="ARBA" id="ARBA00022679"/>
    </source>
</evidence>
<gene>
    <name evidence="13" type="ORF">AGERDE_LOCUS9546</name>
</gene>
<protein>
    <recommendedName>
        <fullName evidence="9">tRNA-uridine aminocarboxypropyltransferase 1</fullName>
        <ecNumber evidence="2">2.5.1.25</ecNumber>
    </recommendedName>
    <alternativeName>
        <fullName evidence="10">DTW domain-containing protein 1</fullName>
    </alternativeName>
</protein>
<evidence type="ECO:0000256" key="7">
    <source>
        <dbReference type="ARBA" id="ARBA00037050"/>
    </source>
</evidence>
<comment type="similarity">
    <text evidence="8">Belongs to the TDD superfamily. DTWD1 family.</text>
</comment>
<keyword evidence="3" id="KW-0808">Transferase</keyword>
<evidence type="ECO:0000259" key="12">
    <source>
        <dbReference type="SMART" id="SM01144"/>
    </source>
</evidence>
<comment type="subcellular location">
    <subcellularLocation>
        <location evidence="1">Nucleus</location>
    </subcellularLocation>
</comment>
<dbReference type="SMART" id="SM01144">
    <property type="entry name" value="DTW"/>
    <property type="match status" value="1"/>
</dbReference>
<dbReference type="GO" id="GO:0016432">
    <property type="term" value="F:tRNA-uridine aminocarboxypropyltransferase activity"/>
    <property type="evidence" value="ECO:0007669"/>
    <property type="project" value="UniProtKB-EC"/>
</dbReference>
<proteinExistence type="inferred from homology"/>
<name>A0A9N9CNE3_9GLOM</name>
<reference evidence="13" key="1">
    <citation type="submission" date="2021-06" db="EMBL/GenBank/DDBJ databases">
        <authorList>
            <person name="Kallberg Y."/>
            <person name="Tangrot J."/>
            <person name="Rosling A."/>
        </authorList>
    </citation>
    <scope>NUCLEOTIDE SEQUENCE</scope>
    <source>
        <strain evidence="13">MT106</strain>
    </source>
</reference>
<sequence length="292" mass="34174">MENFDLDIFPGLETSQNDTNETLFGTLYSHKKLLNPNSNPIPPLETAKLQQSAFDSFKISSTAILDTLTERNPCPECDKPVKYFCYRCFMVVGCSRDSVPKLKLPVKIDIIKHEEERDGKSTAIHAKILAPDDIMIHSYQNIPKFENYERLLLLFPGPDAKKLDEIPRESFDKLLVIDGTWQQATNMIRSTPEFSKLRKVTMKPCTTLFWRFQNRDKHYLATIEAVYYILKEYHEAYNDTVDEGKSNGYDGRYDDILWYYKYFYGLIQATYRMNKGVKKFNARHQEGYIQYD</sequence>
<organism evidence="13 14">
    <name type="scientific">Ambispora gerdemannii</name>
    <dbReference type="NCBI Taxonomy" id="144530"/>
    <lineage>
        <taxon>Eukaryota</taxon>
        <taxon>Fungi</taxon>
        <taxon>Fungi incertae sedis</taxon>
        <taxon>Mucoromycota</taxon>
        <taxon>Glomeromycotina</taxon>
        <taxon>Glomeromycetes</taxon>
        <taxon>Archaeosporales</taxon>
        <taxon>Ambisporaceae</taxon>
        <taxon>Ambispora</taxon>
    </lineage>
</organism>
<evidence type="ECO:0000313" key="14">
    <source>
        <dbReference type="Proteomes" id="UP000789831"/>
    </source>
</evidence>
<evidence type="ECO:0000256" key="10">
    <source>
        <dbReference type="ARBA" id="ARBA00042508"/>
    </source>
</evidence>
<dbReference type="OrthoDB" id="660555at2759"/>
<feature type="domain" description="DTW" evidence="12">
    <location>
        <begin position="81"/>
        <end position="272"/>
    </location>
</feature>